<evidence type="ECO:0000313" key="12">
    <source>
        <dbReference type="EMBL" id="SHE26335.1"/>
    </source>
</evidence>
<evidence type="ECO:0000313" key="13">
    <source>
        <dbReference type="Proteomes" id="UP000184291"/>
    </source>
</evidence>
<evidence type="ECO:0000259" key="11">
    <source>
        <dbReference type="Pfam" id="PF02463"/>
    </source>
</evidence>
<dbReference type="Pfam" id="PF02463">
    <property type="entry name" value="SMC_N"/>
    <property type="match status" value="1"/>
</dbReference>
<dbReference type="SUPFAM" id="SSF52540">
    <property type="entry name" value="P-loop containing nucleoside triphosphate hydrolases"/>
    <property type="match status" value="2"/>
</dbReference>
<dbReference type="GO" id="GO:0006310">
    <property type="term" value="P:DNA recombination"/>
    <property type="evidence" value="ECO:0007669"/>
    <property type="project" value="InterPro"/>
</dbReference>
<keyword evidence="5" id="KW-0227">DNA damage</keyword>
<dbReference type="PANTHER" id="PTHR11059:SF0">
    <property type="entry name" value="DNA REPAIR PROTEIN RECN"/>
    <property type="match status" value="1"/>
</dbReference>
<protein>
    <recommendedName>
        <fullName evidence="3">DNA repair protein RecN</fullName>
    </recommendedName>
    <alternativeName>
        <fullName evidence="8">Recombination protein N</fullName>
    </alternativeName>
</protein>
<dbReference type="GO" id="GO:0043590">
    <property type="term" value="C:bacterial nucleoid"/>
    <property type="evidence" value="ECO:0007669"/>
    <property type="project" value="TreeGrafter"/>
</dbReference>
<reference evidence="13" key="1">
    <citation type="submission" date="2016-09" db="EMBL/GenBank/DDBJ databases">
        <authorList>
            <person name="Strepis N."/>
        </authorList>
    </citation>
    <scope>NUCLEOTIDE SEQUENCE [LARGE SCALE GENOMIC DNA]</scope>
</reference>
<evidence type="ECO:0000256" key="1">
    <source>
        <dbReference type="ARBA" id="ARBA00003618"/>
    </source>
</evidence>
<dbReference type="GO" id="GO:0005524">
    <property type="term" value="F:ATP binding"/>
    <property type="evidence" value="ECO:0007669"/>
    <property type="project" value="UniProtKB-KW"/>
</dbReference>
<accession>A0A1M4S288</accession>
<evidence type="ECO:0000256" key="2">
    <source>
        <dbReference type="ARBA" id="ARBA00009441"/>
    </source>
</evidence>
<evidence type="ECO:0000256" key="7">
    <source>
        <dbReference type="ARBA" id="ARBA00023204"/>
    </source>
</evidence>
<dbReference type="NCBIfam" id="TIGR00634">
    <property type="entry name" value="recN"/>
    <property type="match status" value="1"/>
</dbReference>
<comment type="similarity">
    <text evidence="2">Belongs to the RecN family.</text>
</comment>
<comment type="function">
    <text evidence="1">May be involved in recombinational repair of damaged DNA.</text>
</comment>
<feature type="coiled-coil region" evidence="9">
    <location>
        <begin position="358"/>
        <end position="396"/>
    </location>
</feature>
<feature type="domain" description="RecF/RecN/SMC N-terminal" evidence="11">
    <location>
        <begin position="2"/>
        <end position="536"/>
    </location>
</feature>
<keyword evidence="4" id="KW-0547">Nucleotide-binding</keyword>
<sequence length="606" mass="63193">MIESLHIENLGVIEQADLLLSPGLTALTGETGAGKTMVLTSLGLLLGQRAEATSVRTGADRALVEGAFVLSPASRAASRAVEAGAELDDDLLLASRTVPASGRSRAHLGGRAVPSAVLADVGARLVSVHGQADQLRLRSASAQRAALDGLGGPDHAALCRRYAEAYRARTDAATALEQWRAGAEARRVEATDLRRWLEQLEELAAQPGEDVALTAEAERLDHAEDLRRAATAARIALAGEEDGAAADVPDVAALIASADRALAHVAGVDPALTALAERLHQLGIDAADLSGELAEYLARLDADPARLAWVQDRRAELARACREIGGPTVELDDVDALLAWGQSAAARLDEFEGPHGTADTLTAQLAAAEAALVSLADELTTARRDLAERMQEAVNAELAGLEMKGARFVVDLQPRDAPGPTGAENVALLLISHPGAPALPLGKGASGGELSRIMLALEVVLADAAPGGAPLDAADGAPIHHQRTFVFDEIDAGVGGRAAREIGRRLARLARRYQVVVVTHLAQVAAWADTQLVVRKETAPANAGNTAVSQHTGEDQPTVRTRVEAVTGSARVRELARMLSGHEDSEAALRHAAELIAEAHVAQSQS</sequence>
<name>A0A1M4S288_9ACTO</name>
<keyword evidence="7" id="KW-0234">DNA repair</keyword>
<organism evidence="12 13">
    <name type="scientific">Actinomyces glycerinitolerans</name>
    <dbReference type="NCBI Taxonomy" id="1892869"/>
    <lineage>
        <taxon>Bacteria</taxon>
        <taxon>Bacillati</taxon>
        <taxon>Actinomycetota</taxon>
        <taxon>Actinomycetes</taxon>
        <taxon>Actinomycetales</taxon>
        <taxon>Actinomycetaceae</taxon>
        <taxon>Actinomyces</taxon>
    </lineage>
</organism>
<evidence type="ECO:0000256" key="8">
    <source>
        <dbReference type="ARBA" id="ARBA00033408"/>
    </source>
</evidence>
<dbReference type="InterPro" id="IPR027417">
    <property type="entry name" value="P-loop_NTPase"/>
</dbReference>
<dbReference type="GO" id="GO:0006281">
    <property type="term" value="P:DNA repair"/>
    <property type="evidence" value="ECO:0007669"/>
    <property type="project" value="UniProtKB-KW"/>
</dbReference>
<evidence type="ECO:0000256" key="5">
    <source>
        <dbReference type="ARBA" id="ARBA00022763"/>
    </source>
</evidence>
<dbReference type="InterPro" id="IPR003395">
    <property type="entry name" value="RecF/RecN/SMC_N"/>
</dbReference>
<keyword evidence="13" id="KW-1185">Reference proteome</keyword>
<dbReference type="STRING" id="1892869.ACGLYG10_2585"/>
<gene>
    <name evidence="12" type="ORF">ACGLYG10_2585</name>
</gene>
<feature type="region of interest" description="Disordered" evidence="10">
    <location>
        <begin position="540"/>
        <end position="559"/>
    </location>
</feature>
<dbReference type="Proteomes" id="UP000184291">
    <property type="component" value="Unassembled WGS sequence"/>
</dbReference>
<proteinExistence type="inferred from homology"/>
<dbReference type="AlphaFoldDB" id="A0A1M4S288"/>
<keyword evidence="9" id="KW-0175">Coiled coil</keyword>
<dbReference type="RefSeq" id="WP_073332681.1">
    <property type="nucleotide sequence ID" value="NZ_FQTT01000013.1"/>
</dbReference>
<keyword evidence="6" id="KW-0067">ATP-binding</keyword>
<evidence type="ECO:0000256" key="9">
    <source>
        <dbReference type="SAM" id="Coils"/>
    </source>
</evidence>
<evidence type="ECO:0000256" key="10">
    <source>
        <dbReference type="SAM" id="MobiDB-lite"/>
    </source>
</evidence>
<dbReference type="OrthoDB" id="9806954at2"/>
<dbReference type="InterPro" id="IPR004604">
    <property type="entry name" value="DNA_recomb/repair_RecN"/>
</dbReference>
<dbReference type="PIRSF" id="PIRSF003128">
    <property type="entry name" value="RecN"/>
    <property type="match status" value="1"/>
</dbReference>
<evidence type="ECO:0000256" key="4">
    <source>
        <dbReference type="ARBA" id="ARBA00022741"/>
    </source>
</evidence>
<dbReference type="PANTHER" id="PTHR11059">
    <property type="entry name" value="DNA REPAIR PROTEIN RECN"/>
    <property type="match status" value="1"/>
</dbReference>
<evidence type="ECO:0000256" key="6">
    <source>
        <dbReference type="ARBA" id="ARBA00022840"/>
    </source>
</evidence>
<dbReference type="GO" id="GO:0009432">
    <property type="term" value="P:SOS response"/>
    <property type="evidence" value="ECO:0007669"/>
    <property type="project" value="TreeGrafter"/>
</dbReference>
<dbReference type="EMBL" id="FQTT01000013">
    <property type="protein sequence ID" value="SHE26335.1"/>
    <property type="molecule type" value="Genomic_DNA"/>
</dbReference>
<dbReference type="Gene3D" id="3.40.50.300">
    <property type="entry name" value="P-loop containing nucleotide triphosphate hydrolases"/>
    <property type="match status" value="2"/>
</dbReference>
<evidence type="ECO:0000256" key="3">
    <source>
        <dbReference type="ARBA" id="ARBA00021315"/>
    </source>
</evidence>